<accession>A0A6B2LH16</accession>
<dbReference type="EMBL" id="GIBP01007059">
    <property type="protein sequence ID" value="NDV36028.1"/>
    <property type="molecule type" value="Transcribed_RNA"/>
</dbReference>
<feature type="region of interest" description="Disordered" evidence="1">
    <location>
        <begin position="1"/>
        <end position="23"/>
    </location>
</feature>
<protein>
    <submittedName>
        <fullName evidence="2">Uncharacterized protein</fullName>
    </submittedName>
</protein>
<evidence type="ECO:0000256" key="1">
    <source>
        <dbReference type="SAM" id="MobiDB-lite"/>
    </source>
</evidence>
<proteinExistence type="predicted"/>
<dbReference type="AlphaFoldDB" id="A0A6B2LH16"/>
<name>A0A6B2LH16_9EUKA</name>
<sequence>MVCKKLSGAPKNQDTANHHQSQHAHNLASDWQRGLSVSKRYEWLVDCYRMRVDDECINGGITNGCLYDPDHTKLSVVADFFIFCKLASLRKAIPSQWNWKDFLKVAEGLIPYAFEKSDAQEKYGSENVFSVLTGGRSLRATGEAIYNRSVMDTVNYDGDHQRLQEVVEEIFDSSKVFLEHAKEFEDIGGSNTWSNFYKSLKITN</sequence>
<feature type="compositionally biased region" description="Polar residues" evidence="1">
    <location>
        <begin position="10"/>
        <end position="19"/>
    </location>
</feature>
<evidence type="ECO:0000313" key="2">
    <source>
        <dbReference type="EMBL" id="NDV36028.1"/>
    </source>
</evidence>
<organism evidence="2">
    <name type="scientific">Arcella intermedia</name>
    <dbReference type="NCBI Taxonomy" id="1963864"/>
    <lineage>
        <taxon>Eukaryota</taxon>
        <taxon>Amoebozoa</taxon>
        <taxon>Tubulinea</taxon>
        <taxon>Elardia</taxon>
        <taxon>Arcellinida</taxon>
        <taxon>Sphaerothecina</taxon>
        <taxon>Arcellidae</taxon>
        <taxon>Arcella</taxon>
    </lineage>
</organism>
<reference evidence="2" key="1">
    <citation type="journal article" date="2020" name="J. Eukaryot. Microbiol.">
        <title>De novo Sequencing, Assembly and Annotation of the Transcriptome for the Free-Living Testate Amoeba Arcella intermedia.</title>
        <authorList>
            <person name="Ribeiro G.M."/>
            <person name="Porfirio-Sousa A.L."/>
            <person name="Maurer-Alcala X.X."/>
            <person name="Katz L.A."/>
            <person name="Lahr D.J.G."/>
        </authorList>
    </citation>
    <scope>NUCLEOTIDE SEQUENCE</scope>
</reference>